<gene>
    <name evidence="3" type="ORF">GNY06_11860</name>
</gene>
<proteinExistence type="predicted"/>
<dbReference type="Proteomes" id="UP000553459">
    <property type="component" value="Unassembled WGS sequence"/>
</dbReference>
<dbReference type="PROSITE" id="PS50943">
    <property type="entry name" value="HTH_CROC1"/>
    <property type="match status" value="1"/>
</dbReference>
<dbReference type="SUPFAM" id="SSF47413">
    <property type="entry name" value="lambda repressor-like DNA-binding domains"/>
    <property type="match status" value="1"/>
</dbReference>
<feature type="coiled-coil region" evidence="1">
    <location>
        <begin position="94"/>
        <end position="121"/>
    </location>
</feature>
<feature type="domain" description="HTH cro/C1-type" evidence="2">
    <location>
        <begin position="11"/>
        <end position="65"/>
    </location>
</feature>
<dbReference type="AlphaFoldDB" id="A0A845PXR4"/>
<comment type="caution">
    <text evidence="3">The sequence shown here is derived from an EMBL/GenBank/DDBJ whole genome shotgun (WGS) entry which is preliminary data.</text>
</comment>
<dbReference type="GO" id="GO:0003677">
    <property type="term" value="F:DNA binding"/>
    <property type="evidence" value="ECO:0007669"/>
    <property type="project" value="InterPro"/>
</dbReference>
<protein>
    <submittedName>
        <fullName evidence="3">Helix-turn-helix domain-containing protein</fullName>
    </submittedName>
</protein>
<dbReference type="Gene3D" id="1.10.260.40">
    <property type="entry name" value="lambda repressor-like DNA-binding domains"/>
    <property type="match status" value="1"/>
</dbReference>
<keyword evidence="1" id="KW-0175">Coiled coil</keyword>
<name>A0A845PXR4_9FLAO</name>
<reference evidence="3 4" key="1">
    <citation type="submission" date="2019-11" db="EMBL/GenBank/DDBJ databases">
        <title>Characterization of Elizabethkingia argenteiflava sp. nov., isolated from inner surface of Soybean Pods.</title>
        <authorList>
            <person name="Mo S."/>
        </authorList>
    </citation>
    <scope>NUCLEOTIDE SEQUENCE [LARGE SCALE GENOMIC DNA]</scope>
    <source>
        <strain evidence="3 4">YB22</strain>
    </source>
</reference>
<dbReference type="InterPro" id="IPR010982">
    <property type="entry name" value="Lambda_DNA-bd_dom_sf"/>
</dbReference>
<dbReference type="SMART" id="SM00530">
    <property type="entry name" value="HTH_XRE"/>
    <property type="match status" value="1"/>
</dbReference>
<sequence length="124" mass="14648">MDPVEKILERIKEARKEYGYSHENMAHELGISQAAYTNLEKNESKLTVERLLAIASILKKPPYHFLDGTPQNIYNQQNTDNVIGHQENIYKENKEMLEKLVLSYESRIEELKDEILFLRERLKK</sequence>
<evidence type="ECO:0000313" key="4">
    <source>
        <dbReference type="Proteomes" id="UP000553459"/>
    </source>
</evidence>
<evidence type="ECO:0000259" key="2">
    <source>
        <dbReference type="PROSITE" id="PS50943"/>
    </source>
</evidence>
<dbReference type="EMBL" id="JAAABJ010000641">
    <property type="protein sequence ID" value="NAW52033.1"/>
    <property type="molecule type" value="Genomic_DNA"/>
</dbReference>
<evidence type="ECO:0000313" key="3">
    <source>
        <dbReference type="EMBL" id="NAW52033.1"/>
    </source>
</evidence>
<dbReference type="Pfam" id="PF01381">
    <property type="entry name" value="HTH_3"/>
    <property type="match status" value="1"/>
</dbReference>
<dbReference type="InterPro" id="IPR001387">
    <property type="entry name" value="Cro/C1-type_HTH"/>
</dbReference>
<keyword evidence="4" id="KW-1185">Reference proteome</keyword>
<dbReference type="CDD" id="cd00093">
    <property type="entry name" value="HTH_XRE"/>
    <property type="match status" value="1"/>
</dbReference>
<organism evidence="3 4">
    <name type="scientific">Elizabethkingia argenteiflava</name>
    <dbReference type="NCBI Taxonomy" id="2681556"/>
    <lineage>
        <taxon>Bacteria</taxon>
        <taxon>Pseudomonadati</taxon>
        <taxon>Bacteroidota</taxon>
        <taxon>Flavobacteriia</taxon>
        <taxon>Flavobacteriales</taxon>
        <taxon>Weeksellaceae</taxon>
        <taxon>Elizabethkingia</taxon>
    </lineage>
</organism>
<evidence type="ECO:0000256" key="1">
    <source>
        <dbReference type="SAM" id="Coils"/>
    </source>
</evidence>
<accession>A0A845PXR4</accession>